<organism evidence="3 4">
    <name type="scientific">Microdochium bolleyi</name>
    <dbReference type="NCBI Taxonomy" id="196109"/>
    <lineage>
        <taxon>Eukaryota</taxon>
        <taxon>Fungi</taxon>
        <taxon>Dikarya</taxon>
        <taxon>Ascomycota</taxon>
        <taxon>Pezizomycotina</taxon>
        <taxon>Sordariomycetes</taxon>
        <taxon>Xylariomycetidae</taxon>
        <taxon>Xylariales</taxon>
        <taxon>Microdochiaceae</taxon>
        <taxon>Microdochium</taxon>
    </lineage>
</organism>
<reference evidence="4" key="1">
    <citation type="submission" date="2016-02" db="EMBL/GenBank/DDBJ databases">
        <title>Draft genome sequence of Microdochium bolleyi, a fungal endophyte of beachgrass.</title>
        <authorList>
            <consortium name="DOE Joint Genome Institute"/>
            <person name="David A.S."/>
            <person name="May G."/>
            <person name="Haridas S."/>
            <person name="Lim J."/>
            <person name="Wang M."/>
            <person name="Labutti K."/>
            <person name="Lipzen A."/>
            <person name="Barry K."/>
            <person name="Grigoriev I.V."/>
        </authorList>
    </citation>
    <scope>NUCLEOTIDE SEQUENCE [LARGE SCALE GENOMIC DNA]</scope>
    <source>
        <strain evidence="4">J235TASD1</strain>
    </source>
</reference>
<name>A0A136IZA0_9PEZI</name>
<gene>
    <name evidence="3" type="ORF">Micbo1qcDRAFT_164802</name>
</gene>
<proteinExistence type="predicted"/>
<dbReference type="GO" id="GO:0016787">
    <property type="term" value="F:hydrolase activity"/>
    <property type="evidence" value="ECO:0007669"/>
    <property type="project" value="UniProtKB-KW"/>
</dbReference>
<keyword evidence="3" id="KW-0378">Hydrolase</keyword>
<evidence type="ECO:0000313" key="3">
    <source>
        <dbReference type="EMBL" id="KXJ90267.1"/>
    </source>
</evidence>
<dbReference type="EMBL" id="KQ964253">
    <property type="protein sequence ID" value="KXJ90267.1"/>
    <property type="molecule type" value="Genomic_DNA"/>
</dbReference>
<dbReference type="InterPro" id="IPR029058">
    <property type="entry name" value="AB_hydrolase_fold"/>
</dbReference>
<dbReference type="AlphaFoldDB" id="A0A136IZA0"/>
<evidence type="ECO:0000313" key="4">
    <source>
        <dbReference type="Proteomes" id="UP000070501"/>
    </source>
</evidence>
<feature type="region of interest" description="Disordered" evidence="1">
    <location>
        <begin position="185"/>
        <end position="206"/>
    </location>
</feature>
<dbReference type="Proteomes" id="UP000070501">
    <property type="component" value="Unassembled WGS sequence"/>
</dbReference>
<dbReference type="OrthoDB" id="10253869at2759"/>
<dbReference type="InParanoid" id="A0A136IZA0"/>
<accession>A0A136IZA0</accession>
<evidence type="ECO:0000256" key="1">
    <source>
        <dbReference type="SAM" id="MobiDB-lite"/>
    </source>
</evidence>
<sequence length="284" mass="31027">MGRLSNADNPLLIHDDRGSAGSSSIPLFLTHDGGGTTFAYSCLDPVGRETYGIHNANFDHGGFWTGGIREMAAHYVGLIDRTLPEGGDILLGGWSLGGILSLEMAHQIAVSGPARLRRFRVVGMLWMDTVFPHHVEGETMGTYVGPNERIPKSAAELAAMSNRELAGLNMMHARRMVHAWEMPRWGGKEEEEDGGGGGTLGRKPPPTILLRARDAGAGDDGKKFVDRTRQFRMLGWEKYDEENGGFICSVVDVEGEHFSMFDFDKIEGLSKQIRKAADELAARG</sequence>
<protein>
    <submittedName>
        <fullName evidence="3">Alpha/Beta hydrolase protein</fullName>
    </submittedName>
</protein>
<dbReference type="SUPFAM" id="SSF53474">
    <property type="entry name" value="alpha/beta-Hydrolases"/>
    <property type="match status" value="1"/>
</dbReference>
<dbReference type="InterPro" id="IPR001031">
    <property type="entry name" value="Thioesterase"/>
</dbReference>
<dbReference type="Gene3D" id="3.40.50.1820">
    <property type="entry name" value="alpha/beta hydrolase"/>
    <property type="match status" value="1"/>
</dbReference>
<dbReference type="Pfam" id="PF00975">
    <property type="entry name" value="Thioesterase"/>
    <property type="match status" value="1"/>
</dbReference>
<evidence type="ECO:0000259" key="2">
    <source>
        <dbReference type="Pfam" id="PF00975"/>
    </source>
</evidence>
<feature type="domain" description="Thioesterase" evidence="2">
    <location>
        <begin position="27"/>
        <end position="113"/>
    </location>
</feature>
<keyword evidence="4" id="KW-1185">Reference proteome</keyword>